<dbReference type="Pfam" id="PF00403">
    <property type="entry name" value="HMA"/>
    <property type="match status" value="1"/>
</dbReference>
<gene>
    <name evidence="3" type="ORF">B6A10_03635</name>
</gene>
<feature type="domain" description="HMA" evidence="2">
    <location>
        <begin position="27"/>
        <end position="92"/>
    </location>
</feature>
<name>A0ABR7UQN8_9FLAO</name>
<feature type="chain" id="PRO_5045642042" description="HMA domain-containing protein" evidence="1">
    <location>
        <begin position="23"/>
        <end position="113"/>
    </location>
</feature>
<organism evidence="3 4">
    <name type="scientific">Flavobacterium pokkalii</name>
    <dbReference type="NCBI Taxonomy" id="1940408"/>
    <lineage>
        <taxon>Bacteria</taxon>
        <taxon>Pseudomonadati</taxon>
        <taxon>Bacteroidota</taxon>
        <taxon>Flavobacteriia</taxon>
        <taxon>Flavobacteriales</taxon>
        <taxon>Flavobacteriaceae</taxon>
        <taxon>Flavobacterium</taxon>
    </lineage>
</organism>
<dbReference type="Proteomes" id="UP000661715">
    <property type="component" value="Unassembled WGS sequence"/>
</dbReference>
<dbReference type="InterPro" id="IPR036163">
    <property type="entry name" value="HMA_dom_sf"/>
</dbReference>
<evidence type="ECO:0000256" key="1">
    <source>
        <dbReference type="SAM" id="SignalP"/>
    </source>
</evidence>
<feature type="signal peptide" evidence="1">
    <location>
        <begin position="1"/>
        <end position="22"/>
    </location>
</feature>
<dbReference type="SUPFAM" id="SSF55008">
    <property type="entry name" value="HMA, heavy metal-associated domain"/>
    <property type="match status" value="1"/>
</dbReference>
<keyword evidence="1" id="KW-0732">Signal</keyword>
<dbReference type="RefSeq" id="WP_188219749.1">
    <property type="nucleotide sequence ID" value="NZ_NASZ01000003.1"/>
</dbReference>
<dbReference type="PROSITE" id="PS50846">
    <property type="entry name" value="HMA_2"/>
    <property type="match status" value="1"/>
</dbReference>
<evidence type="ECO:0000313" key="3">
    <source>
        <dbReference type="EMBL" id="MBD0724264.1"/>
    </source>
</evidence>
<accession>A0ABR7UQN8</accession>
<dbReference type="EMBL" id="NASZ01000003">
    <property type="protein sequence ID" value="MBD0724264.1"/>
    <property type="molecule type" value="Genomic_DNA"/>
</dbReference>
<comment type="caution">
    <text evidence="3">The sequence shown here is derived from an EMBL/GenBank/DDBJ whole genome shotgun (WGS) entry which is preliminary data.</text>
</comment>
<sequence length="113" mass="12540">MKSLKKIMIAIVVLLSANAVQAQIKNVKTQKAKIYGNCGMCKKTIEKAANLENVVSVNWNKDSKIAVLTYDAKATNQEEILKRIAAVGYDSEKIKATDAAYQSLHTCCQYDRK</sequence>
<reference evidence="3 4" key="1">
    <citation type="journal article" date="2020" name="Microbiol. Res.">
        <title>Flavobacterium pokkalii sp. nov., a novel plant growth promoting native rhizobacteria isolated from pokkali rice grown in coastal saline affected agricultural regions of southern India, Kerala.</title>
        <authorList>
            <person name="Menon R.R."/>
            <person name="Kumari S."/>
            <person name="Viver T."/>
            <person name="Rameshkumar N."/>
        </authorList>
    </citation>
    <scope>NUCLEOTIDE SEQUENCE [LARGE SCALE GENOMIC DNA]</scope>
    <source>
        <strain evidence="3 4">L1I52</strain>
    </source>
</reference>
<dbReference type="InterPro" id="IPR006121">
    <property type="entry name" value="HMA_dom"/>
</dbReference>
<evidence type="ECO:0000259" key="2">
    <source>
        <dbReference type="PROSITE" id="PS50846"/>
    </source>
</evidence>
<evidence type="ECO:0000313" key="4">
    <source>
        <dbReference type="Proteomes" id="UP000661715"/>
    </source>
</evidence>
<dbReference type="Gene3D" id="3.30.70.100">
    <property type="match status" value="1"/>
</dbReference>
<proteinExistence type="predicted"/>
<protein>
    <recommendedName>
        <fullName evidence="2">HMA domain-containing protein</fullName>
    </recommendedName>
</protein>
<keyword evidence="4" id="KW-1185">Reference proteome</keyword>